<gene>
    <name evidence="6" type="ORF">JW613_03615</name>
</gene>
<evidence type="ECO:0000256" key="1">
    <source>
        <dbReference type="ARBA" id="ARBA00004817"/>
    </source>
</evidence>
<name>A0ABS3XPS9_9ACTN</name>
<evidence type="ECO:0000256" key="3">
    <source>
        <dbReference type="ARBA" id="ARBA00022729"/>
    </source>
</evidence>
<dbReference type="Proteomes" id="UP000721954">
    <property type="component" value="Unassembled WGS sequence"/>
</dbReference>
<dbReference type="EC" id="5.4.99.5" evidence="2"/>
<dbReference type="NCBIfam" id="NF006741">
    <property type="entry name" value="PRK09269.1"/>
    <property type="match status" value="1"/>
</dbReference>
<dbReference type="SMART" id="SM00830">
    <property type="entry name" value="CM_2"/>
    <property type="match status" value="1"/>
</dbReference>
<dbReference type="Pfam" id="PF01817">
    <property type="entry name" value="CM_2"/>
    <property type="match status" value="1"/>
</dbReference>
<comment type="caution">
    <text evidence="6">The sequence shown here is derived from an EMBL/GenBank/DDBJ whole genome shotgun (WGS) entry which is preliminary data.</text>
</comment>
<dbReference type="InterPro" id="IPR036979">
    <property type="entry name" value="CM_dom_sf"/>
</dbReference>
<feature type="domain" description="Chorismate mutase" evidence="5">
    <location>
        <begin position="62"/>
        <end position="153"/>
    </location>
</feature>
<evidence type="ECO:0000256" key="2">
    <source>
        <dbReference type="ARBA" id="ARBA00012404"/>
    </source>
</evidence>
<dbReference type="NCBIfam" id="TIGR01806">
    <property type="entry name" value="CM_mono2"/>
    <property type="match status" value="1"/>
</dbReference>
<dbReference type="GO" id="GO:0004106">
    <property type="term" value="F:chorismate mutase activity"/>
    <property type="evidence" value="ECO:0007669"/>
    <property type="project" value="UniProtKB-EC"/>
</dbReference>
<dbReference type="InterPro" id="IPR036263">
    <property type="entry name" value="Chorismate_II_sf"/>
</dbReference>
<comment type="pathway">
    <text evidence="1">Metabolic intermediate biosynthesis; prephenate biosynthesis; prephenate from chorismate: step 1/1.</text>
</comment>
<keyword evidence="7" id="KW-1185">Reference proteome</keyword>
<evidence type="ECO:0000256" key="4">
    <source>
        <dbReference type="ARBA" id="ARBA00023235"/>
    </source>
</evidence>
<sequence length="234" mass="24958">MQGVSRLVVPGRGTARQILVRRLLVRRRQRCRVRHRARSAVVKSGARVVAAAVCAAALAFGTPAGPTAAVEHPHLATGPDLVADVSAERLALADVVAAAKYGTGKPIDDPVRERAVLEDVAKQSAEHGLGARWAEAVFRDQMAAGKRVQRGLHARWAAHPAERPTEQPDLAIQVRPALDRLTSRLLNALAAAAPARDHPSCAAQLATRGTRAARERHFDSLHTGALLRALTSVC</sequence>
<accession>A0ABS3XPS9</accession>
<dbReference type="Gene3D" id="1.20.59.10">
    <property type="entry name" value="Chorismate mutase"/>
    <property type="match status" value="1"/>
</dbReference>
<protein>
    <recommendedName>
        <fullName evidence="2">chorismate mutase</fullName>
        <ecNumber evidence="2">5.4.99.5</ecNumber>
    </recommendedName>
</protein>
<reference evidence="6 7" key="1">
    <citation type="submission" date="2021-02" db="EMBL/GenBank/DDBJ databases">
        <title>Streptomyces spirodelae sp. nov., isolated from duckweed.</title>
        <authorList>
            <person name="Saimee Y."/>
            <person name="Duangmal K."/>
        </authorList>
    </citation>
    <scope>NUCLEOTIDE SEQUENCE [LARGE SCALE GENOMIC DNA]</scope>
    <source>
        <strain evidence="6 7">DSM 42105</strain>
    </source>
</reference>
<keyword evidence="3" id="KW-0732">Signal</keyword>
<evidence type="ECO:0000259" key="5">
    <source>
        <dbReference type="PROSITE" id="PS51168"/>
    </source>
</evidence>
<evidence type="ECO:0000313" key="7">
    <source>
        <dbReference type="Proteomes" id="UP000721954"/>
    </source>
</evidence>
<evidence type="ECO:0000313" key="6">
    <source>
        <dbReference type="EMBL" id="MBO8197405.1"/>
    </source>
</evidence>
<dbReference type="InterPro" id="IPR002701">
    <property type="entry name" value="CM_II_prokaryot"/>
</dbReference>
<organism evidence="6 7">
    <name type="scientific">Streptomyces smyrnaeus</name>
    <dbReference type="NCBI Taxonomy" id="1387713"/>
    <lineage>
        <taxon>Bacteria</taxon>
        <taxon>Bacillati</taxon>
        <taxon>Actinomycetota</taxon>
        <taxon>Actinomycetes</taxon>
        <taxon>Kitasatosporales</taxon>
        <taxon>Streptomycetaceae</taxon>
        <taxon>Streptomyces</taxon>
    </lineage>
</organism>
<dbReference type="PROSITE" id="PS51168">
    <property type="entry name" value="CHORISMATE_MUT_2"/>
    <property type="match status" value="1"/>
</dbReference>
<dbReference type="PANTHER" id="PTHR38041">
    <property type="entry name" value="CHORISMATE MUTASE"/>
    <property type="match status" value="1"/>
</dbReference>
<proteinExistence type="predicted"/>
<dbReference type="EMBL" id="JAFFZM010000002">
    <property type="protein sequence ID" value="MBO8197405.1"/>
    <property type="molecule type" value="Genomic_DNA"/>
</dbReference>
<dbReference type="InterPro" id="IPR051331">
    <property type="entry name" value="Chorismate_mutase-related"/>
</dbReference>
<dbReference type="PANTHER" id="PTHR38041:SF2">
    <property type="entry name" value="SECRETED CHORISMATE MUTASE"/>
    <property type="match status" value="1"/>
</dbReference>
<dbReference type="InterPro" id="IPR008240">
    <property type="entry name" value="Chorismate_mutase_periplasmic"/>
</dbReference>
<dbReference type="SUPFAM" id="SSF48600">
    <property type="entry name" value="Chorismate mutase II"/>
    <property type="match status" value="1"/>
</dbReference>
<keyword evidence="4 6" id="KW-0413">Isomerase</keyword>